<proteinExistence type="predicted"/>
<name>A0A2P2NM73_RHIMU</name>
<protein>
    <submittedName>
        <fullName evidence="1">Uncharacterized protein</fullName>
    </submittedName>
</protein>
<dbReference type="AlphaFoldDB" id="A0A2P2NM73"/>
<reference evidence="1" key="1">
    <citation type="submission" date="2018-02" db="EMBL/GenBank/DDBJ databases">
        <title>Rhizophora mucronata_Transcriptome.</title>
        <authorList>
            <person name="Meera S.P."/>
            <person name="Sreeshan A."/>
            <person name="Augustine A."/>
        </authorList>
    </citation>
    <scope>NUCLEOTIDE SEQUENCE</scope>
    <source>
        <tissue evidence="1">Leaf</tissue>
    </source>
</reference>
<sequence length="20" mass="2344">MWTIIARLIRVLLTSTVLFP</sequence>
<dbReference type="EMBL" id="GGEC01063016">
    <property type="protein sequence ID" value="MBX43500.1"/>
    <property type="molecule type" value="Transcribed_RNA"/>
</dbReference>
<organism evidence="1">
    <name type="scientific">Rhizophora mucronata</name>
    <name type="common">Asiatic mangrove</name>
    <dbReference type="NCBI Taxonomy" id="61149"/>
    <lineage>
        <taxon>Eukaryota</taxon>
        <taxon>Viridiplantae</taxon>
        <taxon>Streptophyta</taxon>
        <taxon>Embryophyta</taxon>
        <taxon>Tracheophyta</taxon>
        <taxon>Spermatophyta</taxon>
        <taxon>Magnoliopsida</taxon>
        <taxon>eudicotyledons</taxon>
        <taxon>Gunneridae</taxon>
        <taxon>Pentapetalae</taxon>
        <taxon>rosids</taxon>
        <taxon>fabids</taxon>
        <taxon>Malpighiales</taxon>
        <taxon>Rhizophoraceae</taxon>
        <taxon>Rhizophora</taxon>
    </lineage>
</organism>
<accession>A0A2P2NM73</accession>
<evidence type="ECO:0000313" key="1">
    <source>
        <dbReference type="EMBL" id="MBX43500.1"/>
    </source>
</evidence>